<gene>
    <name evidence="10" type="primary">lpxH</name>
    <name evidence="12" type="ORF">CTT34_08535</name>
</gene>
<keyword evidence="7 10" id="KW-0443">Lipid metabolism</keyword>
<evidence type="ECO:0000256" key="1">
    <source>
        <dbReference type="ARBA" id="ARBA00022475"/>
    </source>
</evidence>
<name>A0A857GKC1_9GAMM</name>
<evidence type="ECO:0000256" key="8">
    <source>
        <dbReference type="ARBA" id="ARBA00023136"/>
    </source>
</evidence>
<feature type="binding site" evidence="10">
    <location>
        <position position="166"/>
    </location>
    <ligand>
        <name>substrate</name>
    </ligand>
</feature>
<dbReference type="PANTHER" id="PTHR34990">
    <property type="entry name" value="UDP-2,3-DIACYLGLUCOSAMINE HYDROLASE-RELATED"/>
    <property type="match status" value="1"/>
</dbReference>
<organism evidence="12 13">
    <name type="scientific">Vreelandella aquamarina</name>
    <dbReference type="NCBI Taxonomy" id="77097"/>
    <lineage>
        <taxon>Bacteria</taxon>
        <taxon>Pseudomonadati</taxon>
        <taxon>Pseudomonadota</taxon>
        <taxon>Gammaproteobacteria</taxon>
        <taxon>Oceanospirillales</taxon>
        <taxon>Halomonadaceae</taxon>
        <taxon>Vreelandella</taxon>
    </lineage>
</organism>
<dbReference type="EMBL" id="CP024621">
    <property type="protein sequence ID" value="QHD49729.1"/>
    <property type="molecule type" value="Genomic_DNA"/>
</dbReference>
<dbReference type="NCBIfam" id="NF003743">
    <property type="entry name" value="PRK05340.1"/>
    <property type="match status" value="1"/>
</dbReference>
<evidence type="ECO:0000256" key="2">
    <source>
        <dbReference type="ARBA" id="ARBA00022516"/>
    </source>
</evidence>
<feature type="binding site" evidence="10">
    <location>
        <position position="10"/>
    </location>
    <ligand>
        <name>Mn(2+)</name>
        <dbReference type="ChEBI" id="CHEBI:29035"/>
        <label>1</label>
    </ligand>
</feature>
<dbReference type="Pfam" id="PF00149">
    <property type="entry name" value="Metallophos"/>
    <property type="match status" value="1"/>
</dbReference>
<feature type="binding site" evidence="10">
    <location>
        <position position="170"/>
    </location>
    <ligand>
        <name>substrate</name>
    </ligand>
</feature>
<feature type="binding site" evidence="10">
    <location>
        <position position="203"/>
    </location>
    <ligand>
        <name>Mn(2+)</name>
        <dbReference type="ChEBI" id="CHEBI:29035"/>
        <label>1</label>
    </ligand>
</feature>
<dbReference type="NCBIfam" id="TIGR01854">
    <property type="entry name" value="lipid_A_lpxH"/>
    <property type="match status" value="1"/>
</dbReference>
<dbReference type="EC" id="3.6.1.54" evidence="10"/>
<evidence type="ECO:0000313" key="13">
    <source>
        <dbReference type="Proteomes" id="UP000463949"/>
    </source>
</evidence>
<feature type="binding site" evidence="10">
    <location>
        <begin position="85"/>
        <end position="86"/>
    </location>
    <ligand>
        <name>substrate</name>
    </ligand>
</feature>
<comment type="function">
    <text evidence="10">Hydrolyzes the pyrophosphate bond of UDP-2,3-diacylglucosamine to yield 2,3-diacylglucosamine 1-phosphate (lipid X) and UMP by catalyzing the attack of water at the alpha-P atom. Involved in the biosynthesis of lipid A, a phosphorylated glycolipid that anchors the lipopolysaccharide to the outer membrane of the cell.</text>
</comment>
<keyword evidence="2 10" id="KW-0444">Lipid biosynthesis</keyword>
<evidence type="ECO:0000256" key="3">
    <source>
        <dbReference type="ARBA" id="ARBA00022519"/>
    </source>
</evidence>
<dbReference type="InterPro" id="IPR029052">
    <property type="entry name" value="Metallo-depent_PP-like"/>
</dbReference>
<feature type="binding site" evidence="10">
    <location>
        <position position="8"/>
    </location>
    <ligand>
        <name>Mn(2+)</name>
        <dbReference type="ChEBI" id="CHEBI:29035"/>
        <label>1</label>
    </ligand>
</feature>
<keyword evidence="9 10" id="KW-0464">Manganese</keyword>
<comment type="similarity">
    <text evidence="10">Belongs to the LpxH family.</text>
</comment>
<evidence type="ECO:0000256" key="5">
    <source>
        <dbReference type="ARBA" id="ARBA00022723"/>
    </source>
</evidence>
<keyword evidence="3 10" id="KW-0997">Cell inner membrane</keyword>
<feature type="binding site" evidence="10">
    <location>
        <position position="120"/>
    </location>
    <ligand>
        <name>Mn(2+)</name>
        <dbReference type="ChEBI" id="CHEBI:29035"/>
        <label>2</label>
    </ligand>
</feature>
<dbReference type="HAMAP" id="MF_00575">
    <property type="entry name" value="LpxH"/>
    <property type="match status" value="1"/>
</dbReference>
<dbReference type="RefSeq" id="WP_159342042.1">
    <property type="nucleotide sequence ID" value="NZ_CP024621.1"/>
</dbReference>
<feature type="binding site" evidence="10">
    <location>
        <position position="128"/>
    </location>
    <ligand>
        <name>substrate</name>
    </ligand>
</feature>
<comment type="subcellular location">
    <subcellularLocation>
        <location evidence="10">Cell inner membrane</location>
        <topology evidence="10">Peripheral membrane protein</topology>
        <orientation evidence="10">Cytoplasmic side</orientation>
    </subcellularLocation>
</comment>
<feature type="binding site" evidence="10">
    <location>
        <position position="173"/>
    </location>
    <ligand>
        <name>substrate</name>
    </ligand>
</feature>
<dbReference type="GO" id="GO:0008758">
    <property type="term" value="F:UDP-2,3-diacylglucosamine hydrolase activity"/>
    <property type="evidence" value="ECO:0007669"/>
    <property type="project" value="UniProtKB-UniRule"/>
</dbReference>
<keyword evidence="8 10" id="KW-0472">Membrane</keyword>
<comment type="pathway">
    <text evidence="10">Glycolipid biosynthesis; lipid IV(A) biosynthesis; lipid IV(A) from (3R)-3-hydroxytetradecanoyl-[acyl-carrier-protein] and UDP-N-acetyl-alpha-D-glucosamine: step 4/6.</text>
</comment>
<dbReference type="GO" id="GO:0009245">
    <property type="term" value="P:lipid A biosynthetic process"/>
    <property type="evidence" value="ECO:0007669"/>
    <property type="project" value="UniProtKB-UniRule"/>
</dbReference>
<dbReference type="CDD" id="cd07398">
    <property type="entry name" value="MPP_YbbF-LpxH"/>
    <property type="match status" value="1"/>
</dbReference>
<dbReference type="InterPro" id="IPR043461">
    <property type="entry name" value="LpxH-like"/>
</dbReference>
<sequence>MRTLLIADMHLSHDTPEINQGFYRYLEQTAQGADALYILGDLFDAWIGDDLLDTPHPLSAVAHNVIQRLRVLSDAGTSIYFIHGNRDFLLGERFINGCGATLLPDSEEVELQGVPAVILHGDSLCTKDEAYMAFRAQSRSEQWQHQILSLPLEQRLELAKSLRMQSGDANAGKADDIMDVTQDEVVALMERCGVSTMIHGHTHRPNVHDLTVEDVPAKRFVLGDWDSEHGWDVLVERSDERHAEPVLRQFPLNAPP</sequence>
<evidence type="ECO:0000256" key="10">
    <source>
        <dbReference type="HAMAP-Rule" id="MF_00575"/>
    </source>
</evidence>
<dbReference type="AlphaFoldDB" id="A0A857GKC1"/>
<comment type="catalytic activity">
    <reaction evidence="10">
        <text>UDP-2-N,3-O-bis[(3R)-3-hydroxytetradecanoyl]-alpha-D-glucosamine + H2O = 2-N,3-O-bis[(3R)-3-hydroxytetradecanoyl]-alpha-D-glucosaminyl 1-phosphate + UMP + 2 H(+)</text>
        <dbReference type="Rhea" id="RHEA:25213"/>
        <dbReference type="ChEBI" id="CHEBI:15377"/>
        <dbReference type="ChEBI" id="CHEBI:15378"/>
        <dbReference type="ChEBI" id="CHEBI:57865"/>
        <dbReference type="ChEBI" id="CHEBI:57957"/>
        <dbReference type="ChEBI" id="CHEBI:78847"/>
        <dbReference type="EC" id="3.6.1.54"/>
    </reaction>
</comment>
<keyword evidence="5 10" id="KW-0479">Metal-binding</keyword>
<dbReference type="Proteomes" id="UP000463949">
    <property type="component" value="Chromosome"/>
</dbReference>
<feature type="binding site" evidence="10">
    <location>
        <position position="41"/>
    </location>
    <ligand>
        <name>Mn(2+)</name>
        <dbReference type="ChEBI" id="CHEBI:29035"/>
        <label>1</label>
    </ligand>
</feature>
<feature type="domain" description="Calcineurin-like phosphoesterase" evidence="11">
    <location>
        <begin position="1"/>
        <end position="205"/>
    </location>
</feature>
<evidence type="ECO:0000256" key="9">
    <source>
        <dbReference type="ARBA" id="ARBA00023211"/>
    </source>
</evidence>
<dbReference type="GO" id="GO:0019897">
    <property type="term" value="C:extrinsic component of plasma membrane"/>
    <property type="evidence" value="ECO:0007669"/>
    <property type="project" value="UniProtKB-UniRule"/>
</dbReference>
<dbReference type="GO" id="GO:0030145">
    <property type="term" value="F:manganese ion binding"/>
    <property type="evidence" value="ECO:0007669"/>
    <property type="project" value="UniProtKB-UniRule"/>
</dbReference>
<dbReference type="OrthoDB" id="9783283at2"/>
<evidence type="ECO:0000259" key="11">
    <source>
        <dbReference type="Pfam" id="PF00149"/>
    </source>
</evidence>
<dbReference type="GO" id="GO:0005737">
    <property type="term" value="C:cytoplasm"/>
    <property type="evidence" value="ECO:0007669"/>
    <property type="project" value="InterPro"/>
</dbReference>
<evidence type="ECO:0000256" key="4">
    <source>
        <dbReference type="ARBA" id="ARBA00022556"/>
    </source>
</evidence>
<dbReference type="PANTHER" id="PTHR34990:SF1">
    <property type="entry name" value="UDP-2,3-DIACYLGLUCOSAMINE HYDROLASE"/>
    <property type="match status" value="1"/>
</dbReference>
<proteinExistence type="inferred from homology"/>
<dbReference type="SUPFAM" id="SSF56300">
    <property type="entry name" value="Metallo-dependent phosphatases"/>
    <property type="match status" value="1"/>
</dbReference>
<evidence type="ECO:0000256" key="7">
    <source>
        <dbReference type="ARBA" id="ARBA00023098"/>
    </source>
</evidence>
<dbReference type="UniPathway" id="UPA00359">
    <property type="reaction ID" value="UER00480"/>
</dbReference>
<evidence type="ECO:0000256" key="6">
    <source>
        <dbReference type="ARBA" id="ARBA00022801"/>
    </source>
</evidence>
<feature type="binding site" evidence="10">
    <location>
        <position position="201"/>
    </location>
    <ligand>
        <name>Mn(2+)</name>
        <dbReference type="ChEBI" id="CHEBI:29035"/>
        <label>2</label>
    </ligand>
</feature>
<protein>
    <recommendedName>
        <fullName evidence="10">UDP-2,3-diacylglucosamine hydrolase</fullName>
        <ecNumber evidence="10">3.6.1.54</ecNumber>
    </recommendedName>
    <alternativeName>
        <fullName evidence="10">UDP-2,3-diacylglucosamine diphosphatase</fullName>
    </alternativeName>
</protein>
<comment type="cofactor">
    <cofactor evidence="10">
        <name>Mn(2+)</name>
        <dbReference type="ChEBI" id="CHEBI:29035"/>
    </cofactor>
    <text evidence="10">Binds 2 Mn(2+) ions per subunit in a binuclear metal center.</text>
</comment>
<keyword evidence="4 10" id="KW-0441">Lipid A biosynthesis</keyword>
<accession>A0A857GKC1</accession>
<dbReference type="InterPro" id="IPR004843">
    <property type="entry name" value="Calcineurin-like_PHP"/>
</dbReference>
<dbReference type="Gene3D" id="3.60.21.10">
    <property type="match status" value="1"/>
</dbReference>
<feature type="binding site" evidence="10">
    <location>
        <position position="201"/>
    </location>
    <ligand>
        <name>substrate</name>
    </ligand>
</feature>
<keyword evidence="1 10" id="KW-1003">Cell membrane</keyword>
<reference evidence="12 13" key="1">
    <citation type="submission" date="2017-10" db="EMBL/GenBank/DDBJ databases">
        <title>Coral associated bacteria.</title>
        <authorList>
            <person name="Wang X."/>
        </authorList>
    </citation>
    <scope>NUCLEOTIDE SEQUENCE [LARGE SCALE GENOMIC DNA]</scope>
    <source>
        <strain evidence="12 13">SCSIO 43005</strain>
    </source>
</reference>
<evidence type="ECO:0000313" key="12">
    <source>
        <dbReference type="EMBL" id="QHD49729.1"/>
    </source>
</evidence>
<feature type="binding site" evidence="10">
    <location>
        <position position="41"/>
    </location>
    <ligand>
        <name>Mn(2+)</name>
        <dbReference type="ChEBI" id="CHEBI:29035"/>
        <label>2</label>
    </ligand>
</feature>
<dbReference type="InterPro" id="IPR010138">
    <property type="entry name" value="UDP-diacylglucosamine_Hdrlase"/>
</dbReference>
<feature type="binding site" evidence="10">
    <location>
        <position position="85"/>
    </location>
    <ligand>
        <name>Mn(2+)</name>
        <dbReference type="ChEBI" id="CHEBI:29035"/>
        <label>2</label>
    </ligand>
</feature>
<dbReference type="KEGG" id="hmd:CTT34_08535"/>
<keyword evidence="6 10" id="KW-0378">Hydrolase</keyword>